<feature type="compositionally biased region" description="Acidic residues" evidence="13">
    <location>
        <begin position="302"/>
        <end position="323"/>
    </location>
</feature>
<dbReference type="Gene3D" id="3.30.40.10">
    <property type="entry name" value="Zinc/RING finger domain, C3HC4 (zinc finger)"/>
    <property type="match status" value="1"/>
</dbReference>
<keyword evidence="11" id="KW-0472">Membrane</keyword>
<dbReference type="EMBL" id="DF237661">
    <property type="protein sequence ID" value="GAQ91001.1"/>
    <property type="molecule type" value="Genomic_DNA"/>
</dbReference>
<evidence type="ECO:0000256" key="5">
    <source>
        <dbReference type="ARBA" id="ARBA00022692"/>
    </source>
</evidence>
<name>A0A1Y1IP94_KLENI</name>
<keyword evidence="16" id="KW-1185">Reference proteome</keyword>
<dbReference type="PROSITE" id="PS50089">
    <property type="entry name" value="ZF_RING_2"/>
    <property type="match status" value="1"/>
</dbReference>
<keyword evidence="7 12" id="KW-0863">Zinc-finger</keyword>
<dbReference type="GO" id="GO:0016020">
    <property type="term" value="C:membrane"/>
    <property type="evidence" value="ECO:0007669"/>
    <property type="project" value="UniProtKB-SubCell"/>
</dbReference>
<dbReference type="STRING" id="105231.A0A1Y1IP94"/>
<evidence type="ECO:0000313" key="15">
    <source>
        <dbReference type="EMBL" id="GAQ91001.1"/>
    </source>
</evidence>
<dbReference type="PANTHER" id="PTHR45977">
    <property type="entry name" value="TARGET OF ERK KINASE MPK-1"/>
    <property type="match status" value="1"/>
</dbReference>
<keyword evidence="4" id="KW-0808">Transferase</keyword>
<gene>
    <name evidence="15" type="ORF">KFL_007120060</name>
</gene>
<evidence type="ECO:0000256" key="10">
    <source>
        <dbReference type="ARBA" id="ARBA00022989"/>
    </source>
</evidence>
<comment type="subcellular location">
    <subcellularLocation>
        <location evidence="2">Membrane</location>
        <topology evidence="2">Multi-pass membrane protein</topology>
    </subcellularLocation>
</comment>
<evidence type="ECO:0000313" key="16">
    <source>
        <dbReference type="Proteomes" id="UP000054558"/>
    </source>
</evidence>
<evidence type="ECO:0000256" key="7">
    <source>
        <dbReference type="ARBA" id="ARBA00022771"/>
    </source>
</evidence>
<evidence type="ECO:0000256" key="4">
    <source>
        <dbReference type="ARBA" id="ARBA00022679"/>
    </source>
</evidence>
<keyword evidence="6" id="KW-0479">Metal-binding</keyword>
<dbReference type="Pfam" id="PF19063">
    <property type="entry name" value="DUF5759"/>
    <property type="match status" value="1"/>
</dbReference>
<evidence type="ECO:0000256" key="13">
    <source>
        <dbReference type="SAM" id="MobiDB-lite"/>
    </source>
</evidence>
<feature type="compositionally biased region" description="Basic and acidic residues" evidence="13">
    <location>
        <begin position="431"/>
        <end position="440"/>
    </location>
</feature>
<dbReference type="Pfam" id="PF13639">
    <property type="entry name" value="zf-RING_2"/>
    <property type="match status" value="1"/>
</dbReference>
<proteinExistence type="predicted"/>
<dbReference type="InterPro" id="IPR043977">
    <property type="entry name" value="DUF5759"/>
</dbReference>
<feature type="region of interest" description="Disordered" evidence="13">
    <location>
        <begin position="295"/>
        <end position="323"/>
    </location>
</feature>
<evidence type="ECO:0000256" key="1">
    <source>
        <dbReference type="ARBA" id="ARBA00000900"/>
    </source>
</evidence>
<feature type="domain" description="RING-type" evidence="14">
    <location>
        <begin position="236"/>
        <end position="280"/>
    </location>
</feature>
<dbReference type="Proteomes" id="UP000054558">
    <property type="component" value="Unassembled WGS sequence"/>
</dbReference>
<evidence type="ECO:0000256" key="8">
    <source>
        <dbReference type="ARBA" id="ARBA00022786"/>
    </source>
</evidence>
<dbReference type="InterPro" id="IPR013083">
    <property type="entry name" value="Znf_RING/FYVE/PHD"/>
</dbReference>
<reference evidence="15 16" key="1">
    <citation type="journal article" date="2014" name="Nat. Commun.">
        <title>Klebsormidium flaccidum genome reveals primary factors for plant terrestrial adaptation.</title>
        <authorList>
            <person name="Hori K."/>
            <person name="Maruyama F."/>
            <person name="Fujisawa T."/>
            <person name="Togashi T."/>
            <person name="Yamamoto N."/>
            <person name="Seo M."/>
            <person name="Sato S."/>
            <person name="Yamada T."/>
            <person name="Mori H."/>
            <person name="Tajima N."/>
            <person name="Moriyama T."/>
            <person name="Ikeuchi M."/>
            <person name="Watanabe M."/>
            <person name="Wada H."/>
            <person name="Kobayashi K."/>
            <person name="Saito M."/>
            <person name="Masuda T."/>
            <person name="Sasaki-Sekimoto Y."/>
            <person name="Mashiguchi K."/>
            <person name="Awai K."/>
            <person name="Shimojima M."/>
            <person name="Masuda S."/>
            <person name="Iwai M."/>
            <person name="Nobusawa T."/>
            <person name="Narise T."/>
            <person name="Kondo S."/>
            <person name="Saito H."/>
            <person name="Sato R."/>
            <person name="Murakawa M."/>
            <person name="Ihara Y."/>
            <person name="Oshima-Yamada Y."/>
            <person name="Ohtaka K."/>
            <person name="Satoh M."/>
            <person name="Sonobe K."/>
            <person name="Ishii M."/>
            <person name="Ohtani R."/>
            <person name="Kanamori-Sato M."/>
            <person name="Honoki R."/>
            <person name="Miyazaki D."/>
            <person name="Mochizuki H."/>
            <person name="Umetsu J."/>
            <person name="Higashi K."/>
            <person name="Shibata D."/>
            <person name="Kamiya Y."/>
            <person name="Sato N."/>
            <person name="Nakamura Y."/>
            <person name="Tabata S."/>
            <person name="Ida S."/>
            <person name="Kurokawa K."/>
            <person name="Ohta H."/>
        </authorList>
    </citation>
    <scope>NUCLEOTIDE SEQUENCE [LARGE SCALE GENOMIC DNA]</scope>
    <source>
        <strain evidence="15 16">NIES-2285</strain>
    </source>
</reference>
<organism evidence="15 16">
    <name type="scientific">Klebsormidium nitens</name>
    <name type="common">Green alga</name>
    <name type="synonym">Ulothrix nitens</name>
    <dbReference type="NCBI Taxonomy" id="105231"/>
    <lineage>
        <taxon>Eukaryota</taxon>
        <taxon>Viridiplantae</taxon>
        <taxon>Streptophyta</taxon>
        <taxon>Klebsormidiophyceae</taxon>
        <taxon>Klebsormidiales</taxon>
        <taxon>Klebsormidiaceae</taxon>
        <taxon>Klebsormidium</taxon>
    </lineage>
</organism>
<dbReference type="GO" id="GO:0061630">
    <property type="term" value="F:ubiquitin protein ligase activity"/>
    <property type="evidence" value="ECO:0007669"/>
    <property type="project" value="UniProtKB-EC"/>
</dbReference>
<dbReference type="OrthoDB" id="8062037at2759"/>
<evidence type="ECO:0000256" key="6">
    <source>
        <dbReference type="ARBA" id="ARBA00022723"/>
    </source>
</evidence>
<accession>A0A1Y1IP94</accession>
<evidence type="ECO:0000256" key="2">
    <source>
        <dbReference type="ARBA" id="ARBA00004141"/>
    </source>
</evidence>
<dbReference type="SUPFAM" id="SSF57850">
    <property type="entry name" value="RING/U-box"/>
    <property type="match status" value="1"/>
</dbReference>
<dbReference type="GO" id="GO:0008270">
    <property type="term" value="F:zinc ion binding"/>
    <property type="evidence" value="ECO:0007669"/>
    <property type="project" value="UniProtKB-KW"/>
</dbReference>
<dbReference type="AlphaFoldDB" id="A0A1Y1IP94"/>
<dbReference type="PANTHER" id="PTHR45977:SF4">
    <property type="entry name" value="RING-TYPE DOMAIN-CONTAINING PROTEIN"/>
    <property type="match status" value="1"/>
</dbReference>
<sequence length="470" mass="52158">MAAAHSTAEPCIPMKPVASLDRRETLKLQAMEGVVRKCHCFDGAFVFGGFVRDYIVNQVLPNDVDLSFKNVGDITTFLRILSELYEIDQVEKHAGYGWGMRRFETWKARVGAYGADGGVVYFTVDLVSGAKEDMASSLCDFTCNMLSLSRTGIELVSVPPSLHLRSSPIQDVLSGINAREFSVVEGKVTLLQSEVGPYAAKVCRRASVMVRRGWHMTRGKTFQAFLVEGPEARAECSICTSEFESGEVAIQTICHHHFHATCISKWLLEGRSTVTCPVCREEHFMMPAASIALTKPAKPAEADEADTDEDEDDSDYDPEDDENNVLIHERQKKRLRILYDSILRDCTTKIRHAAELKKLKILYELPLIQEGLPLYDVASCKRYLVKALAAQGFDCSDAGGTRFITISWKNAITQKQKVSHVERGQQAADPGKAKVQKEEAPPLPPILGKDDLFALPSIKGLQATAKMLRK</sequence>
<evidence type="ECO:0000259" key="14">
    <source>
        <dbReference type="PROSITE" id="PS50089"/>
    </source>
</evidence>
<keyword evidence="9" id="KW-0862">Zinc</keyword>
<evidence type="ECO:0000256" key="11">
    <source>
        <dbReference type="ARBA" id="ARBA00023136"/>
    </source>
</evidence>
<evidence type="ECO:0000256" key="9">
    <source>
        <dbReference type="ARBA" id="ARBA00022833"/>
    </source>
</evidence>
<keyword evidence="5" id="KW-0812">Transmembrane</keyword>
<dbReference type="EC" id="2.3.2.27" evidence="3"/>
<feature type="region of interest" description="Disordered" evidence="13">
    <location>
        <begin position="419"/>
        <end position="448"/>
    </location>
</feature>
<keyword evidence="8" id="KW-0833">Ubl conjugation pathway</keyword>
<evidence type="ECO:0000256" key="12">
    <source>
        <dbReference type="PROSITE-ProRule" id="PRU00175"/>
    </source>
</evidence>
<protein>
    <recommendedName>
        <fullName evidence="3">RING-type E3 ubiquitin transferase</fullName>
        <ecNumber evidence="3">2.3.2.27</ecNumber>
    </recommendedName>
</protein>
<dbReference type="SMART" id="SM00184">
    <property type="entry name" value="RING"/>
    <property type="match status" value="1"/>
</dbReference>
<keyword evidence="10" id="KW-1133">Transmembrane helix</keyword>
<comment type="catalytic activity">
    <reaction evidence="1">
        <text>S-ubiquitinyl-[E2 ubiquitin-conjugating enzyme]-L-cysteine + [acceptor protein]-L-lysine = [E2 ubiquitin-conjugating enzyme]-L-cysteine + N(6)-ubiquitinyl-[acceptor protein]-L-lysine.</text>
        <dbReference type="EC" id="2.3.2.27"/>
    </reaction>
</comment>
<dbReference type="InterPro" id="IPR001841">
    <property type="entry name" value="Znf_RING"/>
</dbReference>
<evidence type="ECO:0000256" key="3">
    <source>
        <dbReference type="ARBA" id="ARBA00012483"/>
    </source>
</evidence>